<dbReference type="InterPro" id="IPR027417">
    <property type="entry name" value="P-loop_NTPase"/>
</dbReference>
<proteinExistence type="predicted"/>
<protein>
    <recommendedName>
        <fullName evidence="3">PD-(D/E)XK endonuclease-like domain-containing protein</fullName>
    </recommendedName>
</protein>
<dbReference type="Proteomes" id="UP000094580">
    <property type="component" value="Unassembled WGS sequence"/>
</dbReference>
<dbReference type="SUPFAM" id="SSF52540">
    <property type="entry name" value="P-loop containing nucleoside triphosphate hydrolases"/>
    <property type="match status" value="1"/>
</dbReference>
<dbReference type="Gene3D" id="3.40.50.300">
    <property type="entry name" value="P-loop containing nucleotide triphosphate hydrolases"/>
    <property type="match status" value="1"/>
</dbReference>
<keyword evidence="2" id="KW-1185">Reference proteome</keyword>
<comment type="caution">
    <text evidence="1">The sequence shown here is derived from an EMBL/GenBank/DDBJ whole genome shotgun (WGS) entry which is preliminary data.</text>
</comment>
<evidence type="ECO:0008006" key="3">
    <source>
        <dbReference type="Google" id="ProtNLM"/>
    </source>
</evidence>
<accession>A0ABX2ZS25</accession>
<evidence type="ECO:0000313" key="1">
    <source>
        <dbReference type="EMBL" id="ODG91510.1"/>
    </source>
</evidence>
<dbReference type="EMBL" id="MDKC01000023">
    <property type="protein sequence ID" value="ODG91510.1"/>
    <property type="molecule type" value="Genomic_DNA"/>
</dbReference>
<gene>
    <name evidence="1" type="ORF">BED47_07605</name>
</gene>
<dbReference type="RefSeq" id="WP_069034270.1">
    <property type="nucleotide sequence ID" value="NZ_MDKC01000023.1"/>
</dbReference>
<organism evidence="1 2">
    <name type="scientific">Gottfriedia luciferensis</name>
    <dbReference type="NCBI Taxonomy" id="178774"/>
    <lineage>
        <taxon>Bacteria</taxon>
        <taxon>Bacillati</taxon>
        <taxon>Bacillota</taxon>
        <taxon>Bacilli</taxon>
        <taxon>Bacillales</taxon>
        <taxon>Bacillaceae</taxon>
        <taxon>Gottfriedia</taxon>
    </lineage>
</organism>
<sequence>MNVICTRETNEAETYLKKNINFETNIIHIVPTMILYRQRELFYKKLGVNIKNDNSNIQLHEFNEFIKNNVYKENQNVLTKSEMQILIVRLMKESINLNNDAWLSVIPDLVDIFIEWSLLGIEVNELKKINTNQKFTMALELYEKYIKEVEKKQKNDFGKLVYEIFSKEEFQNVDEVIFDGAFLPFLPKHHQLLNRFNDLNKKITIFLPIEKDSNQIVFNAIKHTFDKYVDFKDWISVDEVRSNQFFIQNLKSNLLSDKVEQSKLDGSLTINRFNTTEEEMDWIVKQISFLLKMQQAKKEEIVIISPKALELRASFRERFEIYGLISNLPKKSVSKLKEGRAIANLYSIFVDKLFESETYLDKSRFEEILNGEILKNSLESKKIFETIKAFYLDCYNLNDWKLKTNELITSKNKVSNIKHDKYHPLKDIDDHELEIFMNFINLIEEIYRDLYAIKDQTINSHLNVLVEYFEIKSDIHISDIILLRLKNILENITNQENILISSEEFGSILRRVLIDQEEPDEEILPEYKNGDIIKRSVLVTTPNTVNYANYKYVFLCQFTQDMYPSGQSRNWLKTLDYERYVFNKYTNLKFKNNKELERYYLDVYLYYFYSAINACSEKLIISYALQDDGKELKHSHYLHDISKVFGIEEENKLENKSAKTLEEKLIVYNVLKNPVDNFNDNNESREANIEYKNLSKNEYILEDLAIYQYCPRRFYYKNLELSNGAYKDEYQLMLYISSCLYEETIKLLVEKNKLEENQSVGYLRSKYINKIRSNIFSYISEAVNSIHEAFPINGRSWENIKLRVRRNVEDLFNKLLFKNEYLNGINNPESILIAFNLKNIENKININGITVKILKELQVKFNNGYTQSYNLSNLKHFLLFTAKVDSDELIEEMDEIRSWYFKQQTKIKSNTVTAEIEQTINNIISKQFNKKAGAYCIYCPYEYICKEKGSS</sequence>
<reference evidence="1 2" key="1">
    <citation type="submission" date="2016-07" db="EMBL/GenBank/DDBJ databases">
        <authorList>
            <person name="Townsley L."/>
            <person name="Shank E.A."/>
        </authorList>
    </citation>
    <scope>NUCLEOTIDE SEQUENCE [LARGE SCALE GENOMIC DNA]</scope>
    <source>
        <strain evidence="1 2">CH01</strain>
    </source>
</reference>
<evidence type="ECO:0000313" key="2">
    <source>
        <dbReference type="Proteomes" id="UP000094580"/>
    </source>
</evidence>
<name>A0ABX2ZS25_9BACI</name>